<dbReference type="AlphaFoldDB" id="A0A6A6XEL2"/>
<keyword evidence="3" id="KW-1185">Reference proteome</keyword>
<accession>A0A6A6XEL2</accession>
<organism evidence="2 3">
    <name type="scientific">Melanomma pulvis-pyrius CBS 109.77</name>
    <dbReference type="NCBI Taxonomy" id="1314802"/>
    <lineage>
        <taxon>Eukaryota</taxon>
        <taxon>Fungi</taxon>
        <taxon>Dikarya</taxon>
        <taxon>Ascomycota</taxon>
        <taxon>Pezizomycotina</taxon>
        <taxon>Dothideomycetes</taxon>
        <taxon>Pleosporomycetidae</taxon>
        <taxon>Pleosporales</taxon>
        <taxon>Melanommataceae</taxon>
        <taxon>Melanomma</taxon>
    </lineage>
</organism>
<dbReference type="EMBL" id="MU001881">
    <property type="protein sequence ID" value="KAF2794751.1"/>
    <property type="molecule type" value="Genomic_DNA"/>
</dbReference>
<evidence type="ECO:0000313" key="2">
    <source>
        <dbReference type="EMBL" id="KAF2794751.1"/>
    </source>
</evidence>
<protein>
    <submittedName>
        <fullName evidence="2">Uncharacterized protein</fullName>
    </submittedName>
</protein>
<sequence>MHESLTLEAASSFLLPCLVAFSTWNGKWQWYTYSLESLASITCLHNLGKEVGERQESEQNTACGGRGGSYGGSLLGQEVVK</sequence>
<dbReference type="Proteomes" id="UP000799757">
    <property type="component" value="Unassembled WGS sequence"/>
</dbReference>
<evidence type="ECO:0000256" key="1">
    <source>
        <dbReference type="SAM" id="MobiDB-lite"/>
    </source>
</evidence>
<name>A0A6A6XEL2_9PLEO</name>
<proteinExistence type="predicted"/>
<gene>
    <name evidence="2" type="ORF">K505DRAFT_23148</name>
</gene>
<evidence type="ECO:0000313" key="3">
    <source>
        <dbReference type="Proteomes" id="UP000799757"/>
    </source>
</evidence>
<feature type="compositionally biased region" description="Gly residues" evidence="1">
    <location>
        <begin position="64"/>
        <end position="74"/>
    </location>
</feature>
<reference evidence="2" key="1">
    <citation type="journal article" date="2020" name="Stud. Mycol.">
        <title>101 Dothideomycetes genomes: a test case for predicting lifestyles and emergence of pathogens.</title>
        <authorList>
            <person name="Haridas S."/>
            <person name="Albert R."/>
            <person name="Binder M."/>
            <person name="Bloem J."/>
            <person name="Labutti K."/>
            <person name="Salamov A."/>
            <person name="Andreopoulos B."/>
            <person name="Baker S."/>
            <person name="Barry K."/>
            <person name="Bills G."/>
            <person name="Bluhm B."/>
            <person name="Cannon C."/>
            <person name="Castanera R."/>
            <person name="Culley D."/>
            <person name="Daum C."/>
            <person name="Ezra D."/>
            <person name="Gonzalez J."/>
            <person name="Henrissat B."/>
            <person name="Kuo A."/>
            <person name="Liang C."/>
            <person name="Lipzen A."/>
            <person name="Lutzoni F."/>
            <person name="Magnuson J."/>
            <person name="Mondo S."/>
            <person name="Nolan M."/>
            <person name="Ohm R."/>
            <person name="Pangilinan J."/>
            <person name="Park H.-J."/>
            <person name="Ramirez L."/>
            <person name="Alfaro M."/>
            <person name="Sun H."/>
            <person name="Tritt A."/>
            <person name="Yoshinaga Y."/>
            <person name="Zwiers L.-H."/>
            <person name="Turgeon B."/>
            <person name="Goodwin S."/>
            <person name="Spatafora J."/>
            <person name="Crous P."/>
            <person name="Grigoriev I."/>
        </authorList>
    </citation>
    <scope>NUCLEOTIDE SEQUENCE</scope>
    <source>
        <strain evidence="2">CBS 109.77</strain>
    </source>
</reference>
<feature type="region of interest" description="Disordered" evidence="1">
    <location>
        <begin position="56"/>
        <end position="81"/>
    </location>
</feature>